<dbReference type="Proteomes" id="UP000232164">
    <property type="component" value="Unassembled WGS sequence"/>
</dbReference>
<dbReference type="Pfam" id="PF13545">
    <property type="entry name" value="HTH_Crp_2"/>
    <property type="match status" value="1"/>
</dbReference>
<keyword evidence="9" id="KW-1185">Reference proteome</keyword>
<organism evidence="6 8">
    <name type="scientific">Rhizobium sullae</name>
    <name type="common">Rhizobium hedysari</name>
    <dbReference type="NCBI Taxonomy" id="50338"/>
    <lineage>
        <taxon>Bacteria</taxon>
        <taxon>Pseudomonadati</taxon>
        <taxon>Pseudomonadota</taxon>
        <taxon>Alphaproteobacteria</taxon>
        <taxon>Hyphomicrobiales</taxon>
        <taxon>Rhizobiaceae</taxon>
        <taxon>Rhizobium/Agrobacterium group</taxon>
        <taxon>Rhizobium</taxon>
    </lineage>
</organism>
<dbReference type="RefSeq" id="WP_051336728.1">
    <property type="nucleotide sequence ID" value="NZ_CP104144.1"/>
</dbReference>
<dbReference type="PROSITE" id="PS00042">
    <property type="entry name" value="HTH_CRP_1"/>
    <property type="match status" value="1"/>
</dbReference>
<keyword evidence="1" id="KW-0805">Transcription regulation</keyword>
<dbReference type="InterPro" id="IPR014710">
    <property type="entry name" value="RmlC-like_jellyroll"/>
</dbReference>
<dbReference type="InterPro" id="IPR036390">
    <property type="entry name" value="WH_DNA-bd_sf"/>
</dbReference>
<proteinExistence type="predicted"/>
<dbReference type="PROSITE" id="PS50042">
    <property type="entry name" value="CNMP_BINDING_3"/>
    <property type="match status" value="1"/>
</dbReference>
<reference evidence="6 8" key="2">
    <citation type="submission" date="2017-12" db="EMBL/GenBank/DDBJ databases">
        <title>Genome sequence of Rhizobium sullae HCNT1 isolated from Sulla coronaria nodules and featuring peculiar denitrification phenotypes.</title>
        <authorList>
            <person name="De Diego-Diaz B."/>
            <person name="Treu L."/>
            <person name="Campanaro S."/>
            <person name="Da Silva Duarte V."/>
            <person name="Basaglia M."/>
            <person name="Favaro L."/>
            <person name="Casella S."/>
            <person name="Squartini A."/>
        </authorList>
    </citation>
    <scope>NUCLEOTIDE SEQUENCE [LARGE SCALE GENOMIC DNA]</scope>
    <source>
        <strain evidence="6 8">HCNT1</strain>
    </source>
</reference>
<dbReference type="InterPro" id="IPR000595">
    <property type="entry name" value="cNMP-bd_dom"/>
</dbReference>
<accession>A0A2N0DHF1</accession>
<reference evidence="6 8" key="1">
    <citation type="submission" date="2017-11" db="EMBL/GenBank/DDBJ databases">
        <authorList>
            <person name="Han C.G."/>
        </authorList>
    </citation>
    <scope>NUCLEOTIDE SEQUENCE [LARGE SCALE GENOMIC DNA]</scope>
    <source>
        <strain evidence="6 8">HCNT1</strain>
    </source>
</reference>
<dbReference type="InterPro" id="IPR018335">
    <property type="entry name" value="Tscrpt_reg_HTH_Crp-type_CS"/>
</dbReference>
<geneLocation type="plasmid" evidence="7 9">
    <name>pWSM1592_1</name>
</geneLocation>
<dbReference type="PRINTS" id="PR00034">
    <property type="entry name" value="HTHCRP"/>
</dbReference>
<dbReference type="Pfam" id="PF00027">
    <property type="entry name" value="cNMP_binding"/>
    <property type="match status" value="1"/>
</dbReference>
<dbReference type="SMART" id="SM00419">
    <property type="entry name" value="HTH_CRP"/>
    <property type="match status" value="1"/>
</dbReference>
<dbReference type="Proteomes" id="UP001060123">
    <property type="component" value="Plasmid pWSM1592_1"/>
</dbReference>
<dbReference type="InterPro" id="IPR012318">
    <property type="entry name" value="HTH_CRP"/>
</dbReference>
<evidence type="ECO:0000256" key="3">
    <source>
        <dbReference type="ARBA" id="ARBA00023163"/>
    </source>
</evidence>
<dbReference type="STRING" id="1041146.GCA_000427985_03273"/>
<dbReference type="InterPro" id="IPR018490">
    <property type="entry name" value="cNMP-bd_dom_sf"/>
</dbReference>
<dbReference type="EMBL" id="PIQN01000001">
    <property type="protein sequence ID" value="PKA45503.1"/>
    <property type="molecule type" value="Genomic_DNA"/>
</dbReference>
<evidence type="ECO:0000313" key="7">
    <source>
        <dbReference type="EMBL" id="UWU18653.1"/>
    </source>
</evidence>
<feature type="domain" description="Cyclic nucleotide-binding" evidence="4">
    <location>
        <begin position="26"/>
        <end position="86"/>
    </location>
</feature>
<dbReference type="PANTHER" id="PTHR24567">
    <property type="entry name" value="CRP FAMILY TRANSCRIPTIONAL REGULATORY PROTEIN"/>
    <property type="match status" value="1"/>
</dbReference>
<evidence type="ECO:0000256" key="1">
    <source>
        <dbReference type="ARBA" id="ARBA00023015"/>
    </source>
</evidence>
<evidence type="ECO:0000313" key="8">
    <source>
        <dbReference type="Proteomes" id="UP000232164"/>
    </source>
</evidence>
<name>A0A2N0DHF1_RHISU</name>
<dbReference type="PROSITE" id="PS51063">
    <property type="entry name" value="HTH_CRP_2"/>
    <property type="match status" value="1"/>
</dbReference>
<keyword evidence="7" id="KW-0614">Plasmid</keyword>
<evidence type="ECO:0000259" key="4">
    <source>
        <dbReference type="PROSITE" id="PS50042"/>
    </source>
</evidence>
<dbReference type="CDD" id="cd00092">
    <property type="entry name" value="HTH_CRP"/>
    <property type="match status" value="1"/>
</dbReference>
<dbReference type="EMBL" id="CP104144">
    <property type="protein sequence ID" value="UWU18653.1"/>
    <property type="molecule type" value="Genomic_DNA"/>
</dbReference>
<dbReference type="CDD" id="cd00038">
    <property type="entry name" value="CAP_ED"/>
    <property type="match status" value="1"/>
</dbReference>
<evidence type="ECO:0000256" key="2">
    <source>
        <dbReference type="ARBA" id="ARBA00023125"/>
    </source>
</evidence>
<keyword evidence="3" id="KW-0804">Transcription</keyword>
<dbReference type="AlphaFoldDB" id="A0A2N0DHF1"/>
<dbReference type="Gene3D" id="1.10.10.10">
    <property type="entry name" value="Winged helix-like DNA-binding domain superfamily/Winged helix DNA-binding domain"/>
    <property type="match status" value="1"/>
</dbReference>
<dbReference type="SUPFAM" id="SSF51206">
    <property type="entry name" value="cAMP-binding domain-like"/>
    <property type="match status" value="1"/>
</dbReference>
<feature type="domain" description="HTH crp-type" evidence="5">
    <location>
        <begin position="148"/>
        <end position="222"/>
    </location>
</feature>
<dbReference type="SUPFAM" id="SSF46785">
    <property type="entry name" value="Winged helix' DNA-binding domain"/>
    <property type="match status" value="1"/>
</dbReference>
<dbReference type="GO" id="GO:0003700">
    <property type="term" value="F:DNA-binding transcription factor activity"/>
    <property type="evidence" value="ECO:0007669"/>
    <property type="project" value="InterPro"/>
</dbReference>
<reference evidence="7" key="3">
    <citation type="submission" date="2022-09" db="EMBL/GenBank/DDBJ databases">
        <title>Australian commercial rhizobial inoculants.</title>
        <authorList>
            <person name="Kohlmeier M.G."/>
            <person name="O'Hara G.W."/>
            <person name="Colombi E."/>
            <person name="Ramsay J.P."/>
            <person name="Terpolilli J."/>
        </authorList>
    </citation>
    <scope>NUCLEOTIDE SEQUENCE</scope>
    <source>
        <strain evidence="7">WSM1592</strain>
        <plasmid evidence="7">pWSM1592_1</plasmid>
    </source>
</reference>
<dbReference type="PANTHER" id="PTHR24567:SF75">
    <property type="entry name" value="FUMARATE AND NITRATE REDUCTION REGULATORY PROTEIN"/>
    <property type="match status" value="1"/>
</dbReference>
<keyword evidence="2" id="KW-0238">DNA-binding</keyword>
<protein>
    <submittedName>
        <fullName evidence="6">Crp/Fnr family transcriptional regulator</fullName>
    </submittedName>
    <submittedName>
        <fullName evidence="7">Helix-turn-helix domain-containing protein</fullName>
    </submittedName>
</protein>
<evidence type="ECO:0000313" key="9">
    <source>
        <dbReference type="Proteomes" id="UP001060123"/>
    </source>
</evidence>
<evidence type="ECO:0000259" key="5">
    <source>
        <dbReference type="PROSITE" id="PS51063"/>
    </source>
</evidence>
<dbReference type="GO" id="GO:0005829">
    <property type="term" value="C:cytosol"/>
    <property type="evidence" value="ECO:0007669"/>
    <property type="project" value="TreeGrafter"/>
</dbReference>
<dbReference type="Gene3D" id="2.60.120.10">
    <property type="entry name" value="Jelly Rolls"/>
    <property type="match status" value="1"/>
</dbReference>
<sequence>MHAASIGQHFNRFPVNADATNPPLTIKALFSKQALNQIEAGSTLFLEGDQAKHLYEVVDGVLRVFKIISDGRRIITGFLFPGDLVGVSLRDRYLYSAEAVTLTRFRRFGRREFQDAVNSSPSLQPQLFDRICDEMAAAQRQMVLLSRKSAEERVCSFLLERLRHQQQTSPLAMVVDLPMTRLDIADYLGLTIETVSRTITKLTARGIFVPEGRHGLRILRSKSLERFAGDDYEDDDCGHVARRN</sequence>
<gene>
    <name evidence="6" type="ORF">CWR43_00225</name>
    <name evidence="7" type="ORF">N2599_25995</name>
</gene>
<dbReference type="SMART" id="SM00100">
    <property type="entry name" value="cNMP"/>
    <property type="match status" value="1"/>
</dbReference>
<dbReference type="InterPro" id="IPR050397">
    <property type="entry name" value="Env_Response_Regulators"/>
</dbReference>
<dbReference type="InterPro" id="IPR036388">
    <property type="entry name" value="WH-like_DNA-bd_sf"/>
</dbReference>
<dbReference type="GO" id="GO:0003677">
    <property type="term" value="F:DNA binding"/>
    <property type="evidence" value="ECO:0007669"/>
    <property type="project" value="UniProtKB-KW"/>
</dbReference>
<evidence type="ECO:0000313" key="6">
    <source>
        <dbReference type="EMBL" id="PKA45503.1"/>
    </source>
</evidence>